<evidence type="ECO:0000256" key="3">
    <source>
        <dbReference type="ARBA" id="ARBA00023163"/>
    </source>
</evidence>
<dbReference type="AlphaFoldDB" id="A0A4R2KJR7"/>
<dbReference type="OrthoDB" id="8254501at2"/>
<keyword evidence="3" id="KW-0804">Transcription</keyword>
<dbReference type="Gene3D" id="1.10.10.10">
    <property type="entry name" value="Winged helix-like DNA-binding domain superfamily/Winged helix DNA-binding domain"/>
    <property type="match status" value="1"/>
</dbReference>
<dbReference type="Proteomes" id="UP000294919">
    <property type="component" value="Unassembled WGS sequence"/>
</dbReference>
<dbReference type="InterPro" id="IPR050397">
    <property type="entry name" value="Env_Response_Regulators"/>
</dbReference>
<evidence type="ECO:0000313" key="7">
    <source>
        <dbReference type="Proteomes" id="UP000294919"/>
    </source>
</evidence>
<dbReference type="GO" id="GO:0003700">
    <property type="term" value="F:DNA-binding transcription factor activity"/>
    <property type="evidence" value="ECO:0007669"/>
    <property type="project" value="TreeGrafter"/>
</dbReference>
<dbReference type="PROSITE" id="PS51063">
    <property type="entry name" value="HTH_CRP_2"/>
    <property type="match status" value="1"/>
</dbReference>
<dbReference type="PANTHER" id="PTHR24567">
    <property type="entry name" value="CRP FAMILY TRANSCRIPTIONAL REGULATORY PROTEIN"/>
    <property type="match status" value="1"/>
</dbReference>
<protein>
    <submittedName>
        <fullName evidence="6">CRP-like cAMP-binding protein</fullName>
    </submittedName>
</protein>
<feature type="domain" description="HTH crp-type" evidence="5">
    <location>
        <begin position="142"/>
        <end position="217"/>
    </location>
</feature>
<name>A0A4R2KJR7_9FIRM</name>
<dbReference type="CDD" id="cd00038">
    <property type="entry name" value="CAP_ED"/>
    <property type="match status" value="1"/>
</dbReference>
<dbReference type="GO" id="GO:0005829">
    <property type="term" value="C:cytosol"/>
    <property type="evidence" value="ECO:0007669"/>
    <property type="project" value="TreeGrafter"/>
</dbReference>
<dbReference type="InterPro" id="IPR000595">
    <property type="entry name" value="cNMP-bd_dom"/>
</dbReference>
<dbReference type="PANTHER" id="PTHR24567:SF74">
    <property type="entry name" value="HTH-TYPE TRANSCRIPTIONAL REGULATOR ARCR"/>
    <property type="match status" value="1"/>
</dbReference>
<dbReference type="InterPro" id="IPR036388">
    <property type="entry name" value="WH-like_DNA-bd_sf"/>
</dbReference>
<evidence type="ECO:0000259" key="5">
    <source>
        <dbReference type="PROSITE" id="PS51063"/>
    </source>
</evidence>
<evidence type="ECO:0000259" key="4">
    <source>
        <dbReference type="PROSITE" id="PS50042"/>
    </source>
</evidence>
<organism evidence="6 7">
    <name type="scientific">Marinisporobacter balticus</name>
    <dbReference type="NCBI Taxonomy" id="2018667"/>
    <lineage>
        <taxon>Bacteria</taxon>
        <taxon>Bacillati</taxon>
        <taxon>Bacillota</taxon>
        <taxon>Clostridia</taxon>
        <taxon>Peptostreptococcales</taxon>
        <taxon>Thermotaleaceae</taxon>
        <taxon>Marinisporobacter</taxon>
    </lineage>
</organism>
<dbReference type="Gene3D" id="2.60.120.10">
    <property type="entry name" value="Jelly Rolls"/>
    <property type="match status" value="1"/>
</dbReference>
<accession>A0A4R2KJR7</accession>
<keyword evidence="2" id="KW-0238">DNA-binding</keyword>
<feature type="domain" description="Cyclic nucleotide-binding" evidence="4">
    <location>
        <begin position="40"/>
        <end position="128"/>
    </location>
</feature>
<reference evidence="6 7" key="1">
    <citation type="submission" date="2019-03" db="EMBL/GenBank/DDBJ databases">
        <title>Genomic Encyclopedia of Type Strains, Phase IV (KMG-IV): sequencing the most valuable type-strain genomes for metagenomic binning, comparative biology and taxonomic classification.</title>
        <authorList>
            <person name="Goeker M."/>
        </authorList>
    </citation>
    <scope>NUCLEOTIDE SEQUENCE [LARGE SCALE GENOMIC DNA]</scope>
    <source>
        <strain evidence="6 7">DSM 102940</strain>
    </source>
</reference>
<keyword evidence="1" id="KW-0805">Transcription regulation</keyword>
<dbReference type="InterPro" id="IPR018490">
    <property type="entry name" value="cNMP-bd_dom_sf"/>
</dbReference>
<dbReference type="SUPFAM" id="SSF46785">
    <property type="entry name" value="Winged helix' DNA-binding domain"/>
    <property type="match status" value="1"/>
</dbReference>
<dbReference type="EMBL" id="SLWV01000017">
    <property type="protein sequence ID" value="TCO72677.1"/>
    <property type="molecule type" value="Genomic_DNA"/>
</dbReference>
<evidence type="ECO:0000256" key="1">
    <source>
        <dbReference type="ARBA" id="ARBA00023015"/>
    </source>
</evidence>
<evidence type="ECO:0000313" key="6">
    <source>
        <dbReference type="EMBL" id="TCO72677.1"/>
    </source>
</evidence>
<sequence length="228" mass="26503">MFKELFDKTLQDEMTSFFINHLSTLGTKHHLDKGHEINHDNADNIYIVVSGYLKEVLYSTDGNEICFFRLPNGTIFGEMDYFDGYRTCVIVKALENSVLSIVNRDILEKELNKNPKIYVYFLHSIIRKYRLIMLKIADDAFNDSLGKMASTLLRFTALQEGSLKEPVFIDKKYIPTHEELAKYLNCSRTTVTNGLNYFKEQNYIDIKNKTIIINDCEGLKKHVKSIYD</sequence>
<dbReference type="RefSeq" id="WP_132246075.1">
    <property type="nucleotide sequence ID" value="NZ_SLWV01000017.1"/>
</dbReference>
<dbReference type="Pfam" id="PF00027">
    <property type="entry name" value="cNMP_binding"/>
    <property type="match status" value="1"/>
</dbReference>
<dbReference type="PROSITE" id="PS50042">
    <property type="entry name" value="CNMP_BINDING_3"/>
    <property type="match status" value="1"/>
</dbReference>
<proteinExistence type="predicted"/>
<dbReference type="InterPro" id="IPR036390">
    <property type="entry name" value="WH_DNA-bd_sf"/>
</dbReference>
<dbReference type="InterPro" id="IPR012318">
    <property type="entry name" value="HTH_CRP"/>
</dbReference>
<comment type="caution">
    <text evidence="6">The sequence shown here is derived from an EMBL/GenBank/DDBJ whole genome shotgun (WGS) entry which is preliminary data.</text>
</comment>
<evidence type="ECO:0000256" key="2">
    <source>
        <dbReference type="ARBA" id="ARBA00023125"/>
    </source>
</evidence>
<dbReference type="Pfam" id="PF13545">
    <property type="entry name" value="HTH_Crp_2"/>
    <property type="match status" value="1"/>
</dbReference>
<keyword evidence="7" id="KW-1185">Reference proteome</keyword>
<gene>
    <name evidence="6" type="ORF">EV214_11741</name>
</gene>
<dbReference type="SUPFAM" id="SSF51206">
    <property type="entry name" value="cAMP-binding domain-like"/>
    <property type="match status" value="1"/>
</dbReference>
<dbReference type="GO" id="GO:0003677">
    <property type="term" value="F:DNA binding"/>
    <property type="evidence" value="ECO:0007669"/>
    <property type="project" value="UniProtKB-KW"/>
</dbReference>
<dbReference type="InterPro" id="IPR014710">
    <property type="entry name" value="RmlC-like_jellyroll"/>
</dbReference>